<keyword evidence="14" id="KW-1015">Disulfide bond</keyword>
<keyword evidence="5 17" id="KW-0001">2Fe-2S</keyword>
<evidence type="ECO:0000256" key="1">
    <source>
        <dbReference type="ARBA" id="ARBA00004167"/>
    </source>
</evidence>
<dbReference type="EMBL" id="MRCA01000010">
    <property type="protein sequence ID" value="OKH12577.1"/>
    <property type="molecule type" value="Genomic_DNA"/>
</dbReference>
<dbReference type="GO" id="GO:0004497">
    <property type="term" value="F:monooxygenase activity"/>
    <property type="evidence" value="ECO:0007669"/>
    <property type="project" value="UniProtKB-ARBA"/>
</dbReference>
<dbReference type="GO" id="GO:0046872">
    <property type="term" value="F:metal ion binding"/>
    <property type="evidence" value="ECO:0007669"/>
    <property type="project" value="UniProtKB-KW"/>
</dbReference>
<dbReference type="GO" id="GO:0009496">
    <property type="term" value="F:plastoquinol--plastocyanin reductase activity"/>
    <property type="evidence" value="ECO:0007669"/>
    <property type="project" value="UniProtKB-UniRule"/>
</dbReference>
<evidence type="ECO:0000256" key="7">
    <source>
        <dbReference type="ARBA" id="ARBA00022967"/>
    </source>
</evidence>
<dbReference type="GO" id="GO:0015979">
    <property type="term" value="P:photosynthesis"/>
    <property type="evidence" value="ECO:0007669"/>
    <property type="project" value="UniProtKB-UniRule"/>
</dbReference>
<evidence type="ECO:0000256" key="12">
    <source>
        <dbReference type="ARBA" id="ARBA00023078"/>
    </source>
</evidence>
<dbReference type="Gene3D" id="2.102.10.10">
    <property type="entry name" value="Rieske [2Fe-2S] iron-sulphur domain"/>
    <property type="match status" value="1"/>
</dbReference>
<dbReference type="Pfam" id="PF25471">
    <property type="entry name" value="TM_PetC"/>
    <property type="match status" value="1"/>
</dbReference>
<keyword evidence="3 17" id="KW-0813">Transport</keyword>
<dbReference type="EC" id="7.1.1.6" evidence="17"/>
<evidence type="ECO:0000256" key="4">
    <source>
        <dbReference type="ARBA" id="ARBA00022692"/>
    </source>
</evidence>
<organism evidence="19 20">
    <name type="scientific">Fischerella major NIES-592</name>
    <dbReference type="NCBI Taxonomy" id="210994"/>
    <lineage>
        <taxon>Bacteria</taxon>
        <taxon>Bacillati</taxon>
        <taxon>Cyanobacteriota</taxon>
        <taxon>Cyanophyceae</taxon>
        <taxon>Nostocales</taxon>
        <taxon>Hapalosiphonaceae</taxon>
        <taxon>Fischerella</taxon>
    </lineage>
</organism>
<comment type="function">
    <text evidence="17">Component of the cytochrome b6-f complex, which mediates electron transfer between photosystem II (PSII) and photosystem I (PSI), cyclic electron flow around PSI, and state transitions.</text>
</comment>
<evidence type="ECO:0000256" key="9">
    <source>
        <dbReference type="ARBA" id="ARBA00022989"/>
    </source>
</evidence>
<evidence type="ECO:0000256" key="3">
    <source>
        <dbReference type="ARBA" id="ARBA00022448"/>
    </source>
</evidence>
<evidence type="ECO:0000256" key="5">
    <source>
        <dbReference type="ARBA" id="ARBA00022714"/>
    </source>
</evidence>
<keyword evidence="13 17" id="KW-0472">Membrane</keyword>
<evidence type="ECO:0000256" key="14">
    <source>
        <dbReference type="ARBA" id="ARBA00023157"/>
    </source>
</evidence>
<dbReference type="InterPro" id="IPR036922">
    <property type="entry name" value="Rieske_2Fe-2S_sf"/>
</dbReference>
<comment type="miscellaneous">
    <text evidence="17">The Rieske iron-sulfur protein is a high potential 2Fe-2S protein.</text>
</comment>
<comment type="caution">
    <text evidence="19">The sequence shown here is derived from an EMBL/GenBank/DDBJ whole genome shotgun (WGS) entry which is preliminary data.</text>
</comment>
<evidence type="ECO:0000256" key="11">
    <source>
        <dbReference type="ARBA" id="ARBA00023014"/>
    </source>
</evidence>
<evidence type="ECO:0000256" key="6">
    <source>
        <dbReference type="ARBA" id="ARBA00022723"/>
    </source>
</evidence>
<sequence>MAQFSESMDVPDMGRRQFMNLLTFGTVTGVAAGVLFPVVKYFIPPASGGAGGGTTAKDELGKDVSVSKFLESHNVGDRVLVQGLKGDPTYIVVESKEAIGDYGINAVCTHLGCVVPWNAAENKFKCPCHGSQYDATGKVVRGPAPLSLALSHASTQEDKIVLTPWTETDFRTGEEPWWV</sequence>
<evidence type="ECO:0000259" key="18">
    <source>
        <dbReference type="PROSITE" id="PS51296"/>
    </source>
</evidence>
<dbReference type="Pfam" id="PF00355">
    <property type="entry name" value="Rieske"/>
    <property type="match status" value="1"/>
</dbReference>
<dbReference type="RefSeq" id="WP_073556400.1">
    <property type="nucleotide sequence ID" value="NZ_MRCA01000010.1"/>
</dbReference>
<evidence type="ECO:0000256" key="15">
    <source>
        <dbReference type="ARBA" id="ARBA00047828"/>
    </source>
</evidence>
<comment type="similarity">
    <text evidence="2 17">Belongs to the Rieske iron-sulfur protein family.</text>
</comment>
<evidence type="ECO:0000256" key="2">
    <source>
        <dbReference type="ARBA" id="ARBA00010651"/>
    </source>
</evidence>
<comment type="cofactor">
    <cofactor evidence="17">
        <name>[2Fe-2S] cluster</name>
        <dbReference type="ChEBI" id="CHEBI:190135"/>
    </cofactor>
    <text evidence="17">Binds 1 [2Fe-2S] cluster per subunit.</text>
</comment>
<evidence type="ECO:0000313" key="20">
    <source>
        <dbReference type="Proteomes" id="UP000186391"/>
    </source>
</evidence>
<comment type="catalytic activity">
    <reaction evidence="15 17">
        <text>2 oxidized [plastocyanin] + a plastoquinol + 2 H(+)(in) = 2 reduced [plastocyanin] + a plastoquinone + 4 H(+)(out)</text>
        <dbReference type="Rhea" id="RHEA:22148"/>
        <dbReference type="Rhea" id="RHEA-COMP:9561"/>
        <dbReference type="Rhea" id="RHEA-COMP:9562"/>
        <dbReference type="Rhea" id="RHEA-COMP:10039"/>
        <dbReference type="Rhea" id="RHEA-COMP:10040"/>
        <dbReference type="ChEBI" id="CHEBI:15378"/>
        <dbReference type="ChEBI" id="CHEBI:17757"/>
        <dbReference type="ChEBI" id="CHEBI:29036"/>
        <dbReference type="ChEBI" id="CHEBI:49552"/>
        <dbReference type="ChEBI" id="CHEBI:62192"/>
        <dbReference type="EC" id="7.1.1.6"/>
    </reaction>
</comment>
<dbReference type="GO" id="GO:0051537">
    <property type="term" value="F:2 iron, 2 sulfur cluster binding"/>
    <property type="evidence" value="ECO:0007669"/>
    <property type="project" value="UniProtKB-KW"/>
</dbReference>
<dbReference type="NCBIfam" id="NF010001">
    <property type="entry name" value="PRK13474.1"/>
    <property type="match status" value="1"/>
</dbReference>
<keyword evidence="10 17" id="KW-0408">Iron</keyword>
<keyword evidence="20" id="KW-1185">Reference proteome</keyword>
<keyword evidence="4 17" id="KW-0812">Transmembrane</keyword>
<comment type="subcellular location">
    <subcellularLocation>
        <location evidence="1">Membrane</location>
        <topology evidence="1">Single-pass membrane protein</topology>
    </subcellularLocation>
    <subcellularLocation>
        <location evidence="16">Thylakoid</location>
    </subcellularLocation>
</comment>
<proteinExistence type="inferred from homology"/>
<keyword evidence="11 17" id="KW-0411">Iron-sulfur</keyword>
<dbReference type="GO" id="GO:0009579">
    <property type="term" value="C:thylakoid"/>
    <property type="evidence" value="ECO:0007669"/>
    <property type="project" value="UniProtKB-SubCell"/>
</dbReference>
<keyword evidence="8 17" id="KW-0249">Electron transport</keyword>
<protein>
    <recommendedName>
        <fullName evidence="17">Cytochrome b6-f complex iron-sulfur subunit</fullName>
        <ecNumber evidence="17">7.1.1.6</ecNumber>
    </recommendedName>
    <alternativeName>
        <fullName evidence="17">Plastohydroquinone:plastocyanin oxidoreductase iron-sulfur protein</fullName>
        <shortName evidence="17">ISP</shortName>
        <shortName evidence="17">RISP</shortName>
    </alternativeName>
    <alternativeName>
        <fullName evidence="17">Rieske iron-sulfur protein</fullName>
    </alternativeName>
</protein>
<evidence type="ECO:0000256" key="13">
    <source>
        <dbReference type="ARBA" id="ARBA00023136"/>
    </source>
</evidence>
<dbReference type="NCBIfam" id="NF045928">
    <property type="entry name" value="Cytb6fFeSPetC"/>
    <property type="match status" value="1"/>
</dbReference>
<reference evidence="19 20" key="1">
    <citation type="submission" date="2016-11" db="EMBL/GenBank/DDBJ databases">
        <title>Draft Genome Sequences of Nine Cyanobacterial Strains from Diverse Habitats.</title>
        <authorList>
            <person name="Zhu T."/>
            <person name="Hou S."/>
            <person name="Lu X."/>
            <person name="Hess W.R."/>
        </authorList>
    </citation>
    <scope>NUCLEOTIDE SEQUENCE [LARGE SCALE GENOMIC DNA]</scope>
    <source>
        <strain evidence="19 20">NIES-592</strain>
    </source>
</reference>
<keyword evidence="9 17" id="KW-1133">Transmembrane helix</keyword>
<keyword evidence="6 17" id="KW-0479">Metal-binding</keyword>
<dbReference type="SUPFAM" id="SSF50022">
    <property type="entry name" value="ISP domain"/>
    <property type="match status" value="1"/>
</dbReference>
<feature type="transmembrane region" description="Helical" evidence="17">
    <location>
        <begin position="21"/>
        <end position="43"/>
    </location>
</feature>
<evidence type="ECO:0000256" key="8">
    <source>
        <dbReference type="ARBA" id="ARBA00022982"/>
    </source>
</evidence>
<dbReference type="InterPro" id="IPR017941">
    <property type="entry name" value="Rieske_2Fe-2S"/>
</dbReference>
<dbReference type="PANTHER" id="PTHR10134">
    <property type="entry name" value="CYTOCHROME B-C1 COMPLEX SUBUNIT RIESKE, MITOCHONDRIAL"/>
    <property type="match status" value="1"/>
</dbReference>
<dbReference type="AlphaFoldDB" id="A0A1U7GWC5"/>
<name>A0A1U7GWC5_9CYAN</name>
<dbReference type="InterPro" id="IPR023960">
    <property type="entry name" value="Cyt_b6_f_Rieske"/>
</dbReference>
<evidence type="ECO:0000256" key="17">
    <source>
        <dbReference type="HAMAP-Rule" id="MF_01335"/>
    </source>
</evidence>
<dbReference type="PRINTS" id="PR00162">
    <property type="entry name" value="RIESKE"/>
</dbReference>
<gene>
    <name evidence="17" type="primary">petC</name>
    <name evidence="19" type="ORF">NIES592_17175</name>
</gene>
<evidence type="ECO:0000256" key="10">
    <source>
        <dbReference type="ARBA" id="ARBA00023004"/>
    </source>
</evidence>
<dbReference type="HAMAP" id="MF_01335">
    <property type="entry name" value="Cytb6_f_Rieske"/>
    <property type="match status" value="1"/>
</dbReference>
<keyword evidence="7 17" id="KW-1278">Translocase</keyword>
<dbReference type="Gene3D" id="1.20.5.700">
    <property type="entry name" value="Single helix bin"/>
    <property type="match status" value="1"/>
</dbReference>
<dbReference type="InterPro" id="IPR005805">
    <property type="entry name" value="Rieske_Fe-S_prot_C"/>
</dbReference>
<dbReference type="Proteomes" id="UP000186391">
    <property type="component" value="Unassembled WGS sequence"/>
</dbReference>
<dbReference type="GO" id="GO:0016705">
    <property type="term" value="F:oxidoreductase activity, acting on paired donors, with incorporation or reduction of molecular oxygen"/>
    <property type="evidence" value="ECO:0007669"/>
    <property type="project" value="UniProtKB-ARBA"/>
</dbReference>
<evidence type="ECO:0000256" key="16">
    <source>
        <dbReference type="ARBA" id="ARBA00060385"/>
    </source>
</evidence>
<comment type="subunit">
    <text evidence="17">The 4 large subunits of the cytochrome b6-f complex are cytochrome b6, subunit IV (17 kDa polypeptide, PetD), cytochrome f and the Rieske protein, while the 4 small subunits are PetG, PetL, PetM and PetN. The complex functions as a dimer.</text>
</comment>
<dbReference type="GO" id="GO:0016020">
    <property type="term" value="C:membrane"/>
    <property type="evidence" value="ECO:0007669"/>
    <property type="project" value="UniProtKB-SubCell"/>
</dbReference>
<dbReference type="CDD" id="cd03471">
    <property type="entry name" value="Rieske_cytochrome_b6f"/>
    <property type="match status" value="1"/>
</dbReference>
<accession>A0A1U7GWC5</accession>
<dbReference type="InterPro" id="IPR014349">
    <property type="entry name" value="Rieske_Fe-S_prot"/>
</dbReference>
<evidence type="ECO:0000313" key="19">
    <source>
        <dbReference type="EMBL" id="OKH12577.1"/>
    </source>
</evidence>
<dbReference type="OrthoDB" id="9767869at2"/>
<dbReference type="InterPro" id="IPR057415">
    <property type="entry name" value="TM_PetC"/>
</dbReference>
<dbReference type="PROSITE" id="PS51296">
    <property type="entry name" value="RIESKE"/>
    <property type="match status" value="1"/>
</dbReference>
<feature type="domain" description="Rieske" evidence="18">
    <location>
        <begin position="61"/>
        <end position="162"/>
    </location>
</feature>
<dbReference type="FunFam" id="2.102.10.10:FF:000007">
    <property type="entry name" value="Cytochrome b6-f complex iron-sulfur subunit"/>
    <property type="match status" value="1"/>
</dbReference>
<keyword evidence="12" id="KW-0793">Thylakoid</keyword>